<dbReference type="Proteomes" id="UP000708148">
    <property type="component" value="Unassembled WGS sequence"/>
</dbReference>
<dbReference type="EMBL" id="CAJHUC010000356">
    <property type="protein sequence ID" value="CAD7695499.1"/>
    <property type="molecule type" value="Genomic_DNA"/>
</dbReference>
<dbReference type="Pfam" id="PF04749">
    <property type="entry name" value="PLAC8"/>
    <property type="match status" value="1"/>
</dbReference>
<organism evidence="2 3">
    <name type="scientific">Ostreobium quekettii</name>
    <dbReference type="NCBI Taxonomy" id="121088"/>
    <lineage>
        <taxon>Eukaryota</taxon>
        <taxon>Viridiplantae</taxon>
        <taxon>Chlorophyta</taxon>
        <taxon>core chlorophytes</taxon>
        <taxon>Ulvophyceae</taxon>
        <taxon>TCBD clade</taxon>
        <taxon>Bryopsidales</taxon>
        <taxon>Ostreobineae</taxon>
        <taxon>Ostreobiaceae</taxon>
        <taxon>Ostreobium</taxon>
    </lineage>
</organism>
<feature type="transmembrane region" description="Helical" evidence="1">
    <location>
        <begin position="139"/>
        <end position="158"/>
    </location>
</feature>
<keyword evidence="1" id="KW-1133">Transmembrane helix</keyword>
<dbReference type="AlphaFoldDB" id="A0A8S1IQ26"/>
<accession>A0A8S1IQ26</accession>
<protein>
    <submittedName>
        <fullName evidence="2">Uncharacterized protein</fullName>
    </submittedName>
</protein>
<keyword evidence="3" id="KW-1185">Reference proteome</keyword>
<keyword evidence="1" id="KW-0812">Transmembrane</keyword>
<comment type="caution">
    <text evidence="2">The sequence shown here is derived from an EMBL/GenBank/DDBJ whole genome shotgun (WGS) entry which is preliminary data.</text>
</comment>
<dbReference type="PANTHER" id="PTHR15907">
    <property type="entry name" value="DUF614 FAMILY PROTEIN-RELATED"/>
    <property type="match status" value="1"/>
</dbReference>
<dbReference type="InterPro" id="IPR006461">
    <property type="entry name" value="PLAC_motif_containing"/>
</dbReference>
<gene>
    <name evidence="2" type="ORF">OSTQU699_LOCUS860</name>
</gene>
<feature type="transmembrane region" description="Helical" evidence="1">
    <location>
        <begin position="93"/>
        <end position="115"/>
    </location>
</feature>
<evidence type="ECO:0000313" key="3">
    <source>
        <dbReference type="Proteomes" id="UP000708148"/>
    </source>
</evidence>
<proteinExistence type="predicted"/>
<dbReference type="OrthoDB" id="985035at2759"/>
<name>A0A8S1IQ26_9CHLO</name>
<sequence length="249" mass="27028">MDQVGPRDAERSNLRLLELPGGPTAGSPAVGVPALVQDSAPDAGHARMYDGTLWSCGRELEDPARRTCFLVCLCPGAAFGSNKQRVQDDKRASIFWGVLFSFLVFAPFVALLTTFERKCDSPMEEHTCHLVVDVDKLKYRVGLGSAICFVPLVTVGAWSRVHTRRKFSIQGPGCFFQKTAVFEDVLAWTFCACCALCQETRTLVHNNVKRGVWHGPEAVAVDLPSQPAAGVPVTAPPQIDSIQLSQVAA</sequence>
<evidence type="ECO:0000313" key="2">
    <source>
        <dbReference type="EMBL" id="CAD7695499.1"/>
    </source>
</evidence>
<reference evidence="2" key="1">
    <citation type="submission" date="2020-12" db="EMBL/GenBank/DDBJ databases">
        <authorList>
            <person name="Iha C."/>
        </authorList>
    </citation>
    <scope>NUCLEOTIDE SEQUENCE</scope>
</reference>
<evidence type="ECO:0000256" key="1">
    <source>
        <dbReference type="SAM" id="Phobius"/>
    </source>
</evidence>
<keyword evidence="1" id="KW-0472">Membrane</keyword>
<dbReference type="NCBIfam" id="TIGR01571">
    <property type="entry name" value="A_thal_Cys_rich"/>
    <property type="match status" value="1"/>
</dbReference>